<accession>A0A3L8DI34</accession>
<dbReference type="CDD" id="cd09274">
    <property type="entry name" value="RNase_HI_RT_Ty3"/>
    <property type="match status" value="1"/>
</dbReference>
<keyword evidence="4" id="KW-0378">Hydrolase</keyword>
<dbReference type="Gene3D" id="1.10.340.70">
    <property type="match status" value="1"/>
</dbReference>
<dbReference type="FunFam" id="1.10.340.70:FF:000003">
    <property type="entry name" value="Protein CBG25708"/>
    <property type="match status" value="1"/>
</dbReference>
<protein>
    <recommendedName>
        <fullName evidence="1">RNA-directed DNA polymerase</fullName>
        <ecNumber evidence="1">2.7.7.49</ecNumber>
    </recommendedName>
</protein>
<dbReference type="GO" id="GO:0003964">
    <property type="term" value="F:RNA-directed DNA polymerase activity"/>
    <property type="evidence" value="ECO:0007669"/>
    <property type="project" value="UniProtKB-KW"/>
</dbReference>
<dbReference type="GO" id="GO:0015074">
    <property type="term" value="P:DNA integration"/>
    <property type="evidence" value="ECO:0007669"/>
    <property type="project" value="InterPro"/>
</dbReference>
<dbReference type="InterPro" id="IPR041588">
    <property type="entry name" value="Integrase_H2C2"/>
</dbReference>
<keyword evidence="2" id="KW-0808">Transferase</keyword>
<evidence type="ECO:0000256" key="3">
    <source>
        <dbReference type="ARBA" id="ARBA00022722"/>
    </source>
</evidence>
<dbReference type="PANTHER" id="PTHR37984:SF5">
    <property type="entry name" value="PROTEIN NYNRIN-LIKE"/>
    <property type="match status" value="1"/>
</dbReference>
<keyword evidence="3" id="KW-0540">Nuclease</keyword>
<proteinExistence type="predicted"/>
<dbReference type="InterPro" id="IPR043502">
    <property type="entry name" value="DNA/RNA_pol_sf"/>
</dbReference>
<dbReference type="Gene3D" id="3.30.70.270">
    <property type="match status" value="1"/>
</dbReference>
<dbReference type="SUPFAM" id="SSF56672">
    <property type="entry name" value="DNA/RNA polymerases"/>
    <property type="match status" value="1"/>
</dbReference>
<dbReference type="PROSITE" id="PS50994">
    <property type="entry name" value="INTEGRASE"/>
    <property type="match status" value="1"/>
</dbReference>
<dbReference type="InterPro" id="IPR036397">
    <property type="entry name" value="RNaseH_sf"/>
</dbReference>
<dbReference type="FunFam" id="3.30.70.270:FF:000020">
    <property type="entry name" value="Transposon Tf2-6 polyprotein-like Protein"/>
    <property type="match status" value="1"/>
</dbReference>
<evidence type="ECO:0000256" key="6">
    <source>
        <dbReference type="ARBA" id="ARBA00023268"/>
    </source>
</evidence>
<organism evidence="8 9">
    <name type="scientific">Ooceraea biroi</name>
    <name type="common">Clonal raider ant</name>
    <name type="synonym">Cerapachys biroi</name>
    <dbReference type="NCBI Taxonomy" id="2015173"/>
    <lineage>
        <taxon>Eukaryota</taxon>
        <taxon>Metazoa</taxon>
        <taxon>Ecdysozoa</taxon>
        <taxon>Arthropoda</taxon>
        <taxon>Hexapoda</taxon>
        <taxon>Insecta</taxon>
        <taxon>Pterygota</taxon>
        <taxon>Neoptera</taxon>
        <taxon>Endopterygota</taxon>
        <taxon>Hymenoptera</taxon>
        <taxon>Apocrita</taxon>
        <taxon>Aculeata</taxon>
        <taxon>Formicoidea</taxon>
        <taxon>Formicidae</taxon>
        <taxon>Dorylinae</taxon>
        <taxon>Ooceraea</taxon>
    </lineage>
</organism>
<keyword evidence="6" id="KW-0511">Multifunctional enzyme</keyword>
<dbReference type="GO" id="GO:0042575">
    <property type="term" value="C:DNA polymerase complex"/>
    <property type="evidence" value="ECO:0007669"/>
    <property type="project" value="UniProtKB-ARBA"/>
</dbReference>
<evidence type="ECO:0000313" key="8">
    <source>
        <dbReference type="EMBL" id="RLU19986.1"/>
    </source>
</evidence>
<evidence type="ECO:0000259" key="7">
    <source>
        <dbReference type="PROSITE" id="PS50994"/>
    </source>
</evidence>
<dbReference type="Gene3D" id="3.30.420.10">
    <property type="entry name" value="Ribonuclease H-like superfamily/Ribonuclease H"/>
    <property type="match status" value="1"/>
</dbReference>
<dbReference type="Proteomes" id="UP000279307">
    <property type="component" value="Chromosome 8"/>
</dbReference>
<dbReference type="Pfam" id="PF17919">
    <property type="entry name" value="RT_RNaseH_2"/>
    <property type="match status" value="1"/>
</dbReference>
<dbReference type="Pfam" id="PF00665">
    <property type="entry name" value="rve"/>
    <property type="match status" value="1"/>
</dbReference>
<reference evidence="8 9" key="1">
    <citation type="journal article" date="2018" name="Genome Res.">
        <title>The genomic architecture and molecular evolution of ant odorant receptors.</title>
        <authorList>
            <person name="McKenzie S.K."/>
            <person name="Kronauer D.J.C."/>
        </authorList>
    </citation>
    <scope>NUCLEOTIDE SEQUENCE [LARGE SCALE GENOMIC DNA]</scope>
    <source>
        <strain evidence="8">Clonal line C1</strain>
    </source>
</reference>
<dbReference type="EC" id="2.7.7.49" evidence="1"/>
<evidence type="ECO:0000313" key="9">
    <source>
        <dbReference type="Proteomes" id="UP000279307"/>
    </source>
</evidence>
<sequence length="751" mass="85237">MQLDTGTDVTTIDTQAWAWIGFPELQPYKVSCSNVSGHPLRIKGFFDASLRYKNCSTIAPIIVLDRPEIALVSAQVIDELRLISYDTGLSDTQQSINMVTINELQKQFTELFSDSTGECTKTTIHLRLKPDAHPVHVPRRPIALALEEPINAELDRLVKQGILTPVDSSDWAAPIVVARKANGKIRICADYFTGLNDALETEDHLIPSVEDNMTQLQGKKSIKPDPARFRSIQAMRVPQNTKEVRSFLGLVTYYGKFVQNFHRLKAPLEALLKKDVPFAWTSKRQRAFEDIKRVLLGPLLLTHYDPKQTLIVAADASSVGIGGALLQRAPDGKVKAVFHMSKALTETQQKYSQIEKEALALITAVERFRKFAYGRHFVLQTDHRPLLALFRTSNTKGLDTRTANRSKRWALRLIGYDFEIEYVNTEKFGQADALSRLIQEARQDAIDPDLEELQQATVRDSILTKVTDCLRTRWLKPDAIDKDLLPYYRRREYLAIVDGILVSDEKLVIPKRLHSVVLNRLHIAHPGIRRMVQLARRYFYWPAMHDDIEKYIKKCDHCMQTAANPVKEPLHPWPNPEKPWCRLHIDFAGPLQGQWALVIVDSYSKFVDASWFSTITAAATCRYLRKLFSRYGPPEVLVSDNGTQFTSEEFAQLCAEFNILHLRSLLGHPQSNGQAERMVRTLKSSIHVTSPSTPLDIFRPITKPKLALTSKQQRMKQQFDSHHGVKSRSFVPGQAVVIQLSNGQRVPGEID</sequence>
<dbReference type="InterPro" id="IPR041577">
    <property type="entry name" value="RT_RNaseH_2"/>
</dbReference>
<evidence type="ECO:0000256" key="5">
    <source>
        <dbReference type="ARBA" id="ARBA00022918"/>
    </source>
</evidence>
<feature type="domain" description="Integrase catalytic" evidence="7">
    <location>
        <begin position="575"/>
        <end position="740"/>
    </location>
</feature>
<keyword evidence="5" id="KW-0695">RNA-directed DNA polymerase</keyword>
<evidence type="ECO:0000256" key="1">
    <source>
        <dbReference type="ARBA" id="ARBA00012493"/>
    </source>
</evidence>
<name>A0A3L8DI34_OOCBI</name>
<evidence type="ECO:0000256" key="2">
    <source>
        <dbReference type="ARBA" id="ARBA00022695"/>
    </source>
</evidence>
<dbReference type="SUPFAM" id="SSF53098">
    <property type="entry name" value="Ribonuclease H-like"/>
    <property type="match status" value="1"/>
</dbReference>
<dbReference type="AlphaFoldDB" id="A0A3L8DI34"/>
<dbReference type="InterPro" id="IPR050951">
    <property type="entry name" value="Retrovirus_Pol_polyprotein"/>
</dbReference>
<keyword evidence="2" id="KW-0548">Nucleotidyltransferase</keyword>
<evidence type="ECO:0000256" key="4">
    <source>
        <dbReference type="ARBA" id="ARBA00022759"/>
    </source>
</evidence>
<dbReference type="InterPro" id="IPR043128">
    <property type="entry name" value="Rev_trsase/Diguanyl_cyclase"/>
</dbReference>
<dbReference type="GO" id="GO:0003676">
    <property type="term" value="F:nucleic acid binding"/>
    <property type="evidence" value="ECO:0007669"/>
    <property type="project" value="InterPro"/>
</dbReference>
<dbReference type="GO" id="GO:0004519">
    <property type="term" value="F:endonuclease activity"/>
    <property type="evidence" value="ECO:0007669"/>
    <property type="project" value="UniProtKB-KW"/>
</dbReference>
<dbReference type="PANTHER" id="PTHR37984">
    <property type="entry name" value="PROTEIN CBG26694"/>
    <property type="match status" value="1"/>
</dbReference>
<dbReference type="EMBL" id="QOIP01000008">
    <property type="protein sequence ID" value="RLU19986.1"/>
    <property type="molecule type" value="Genomic_DNA"/>
</dbReference>
<comment type="caution">
    <text evidence="8">The sequence shown here is derived from an EMBL/GenBank/DDBJ whole genome shotgun (WGS) entry which is preliminary data.</text>
</comment>
<dbReference type="Pfam" id="PF17921">
    <property type="entry name" value="Integrase_H2C2"/>
    <property type="match status" value="1"/>
</dbReference>
<gene>
    <name evidence="8" type="ORF">DMN91_008545</name>
</gene>
<dbReference type="InterPro" id="IPR012337">
    <property type="entry name" value="RNaseH-like_sf"/>
</dbReference>
<dbReference type="OrthoDB" id="7549836at2759"/>
<keyword evidence="4" id="KW-0255">Endonuclease</keyword>
<dbReference type="FunFam" id="3.10.20.370:FF:000001">
    <property type="entry name" value="Retrovirus-related Pol polyprotein from transposon 17.6-like protein"/>
    <property type="match status" value="1"/>
</dbReference>
<dbReference type="InterPro" id="IPR001584">
    <property type="entry name" value="Integrase_cat-core"/>
</dbReference>